<reference evidence="3 4" key="1">
    <citation type="submission" date="2019-09" db="EMBL/GenBank/DDBJ databases">
        <authorList>
            <person name="Mazhar S."/>
            <person name="Altermann E."/>
            <person name="Hill C."/>
            <person name="Mcauliffe O."/>
        </authorList>
    </citation>
    <scope>NUCLEOTIDE SEQUENCE [LARGE SCALE GENOMIC DNA]</scope>
    <source>
        <strain evidence="3 4">ATCC 51831</strain>
    </source>
</reference>
<comment type="caution">
    <text evidence="3">The sequence shown here is derived from an EMBL/GenBank/DDBJ whole genome shotgun (WGS) entry which is preliminary data.</text>
</comment>
<evidence type="ECO:0000256" key="1">
    <source>
        <dbReference type="ARBA" id="ARBA00023125"/>
    </source>
</evidence>
<dbReference type="PANTHER" id="PTHR46797:SF1">
    <property type="entry name" value="METHYLPHOSPHONATE SYNTHASE"/>
    <property type="match status" value="1"/>
</dbReference>
<evidence type="ECO:0000313" key="3">
    <source>
        <dbReference type="EMBL" id="KAA1042474.1"/>
    </source>
</evidence>
<dbReference type="InterPro" id="IPR050807">
    <property type="entry name" value="TransReg_Diox_bact_type"/>
</dbReference>
<dbReference type="SUPFAM" id="SSF47413">
    <property type="entry name" value="lambda repressor-like DNA-binding domains"/>
    <property type="match status" value="1"/>
</dbReference>
<dbReference type="CDD" id="cd00093">
    <property type="entry name" value="HTH_XRE"/>
    <property type="match status" value="1"/>
</dbReference>
<evidence type="ECO:0000259" key="2">
    <source>
        <dbReference type="PROSITE" id="PS50943"/>
    </source>
</evidence>
<keyword evidence="1" id="KW-0238">DNA-binding</keyword>
<name>A0ABQ6RB69_9STAP</name>
<accession>A0ABQ6RB69</accession>
<dbReference type="PROSITE" id="PS50943">
    <property type="entry name" value="HTH_CROC1"/>
    <property type="match status" value="1"/>
</dbReference>
<dbReference type="EMBL" id="SCWC02000001">
    <property type="protein sequence ID" value="KAA1042474.1"/>
    <property type="molecule type" value="Genomic_DNA"/>
</dbReference>
<dbReference type="Pfam" id="PF01381">
    <property type="entry name" value="HTH_3"/>
    <property type="match status" value="1"/>
</dbReference>
<feature type="domain" description="HTH cro/C1-type" evidence="2">
    <location>
        <begin position="7"/>
        <end position="61"/>
    </location>
</feature>
<evidence type="ECO:0000313" key="4">
    <source>
        <dbReference type="Proteomes" id="UP000295735"/>
    </source>
</evidence>
<dbReference type="InterPro" id="IPR010982">
    <property type="entry name" value="Lambda_DNA-bd_dom_sf"/>
</dbReference>
<dbReference type="SMART" id="SM00530">
    <property type="entry name" value="HTH_XRE"/>
    <property type="match status" value="1"/>
</dbReference>
<dbReference type="Gene3D" id="1.10.260.40">
    <property type="entry name" value="lambda repressor-like DNA-binding domains"/>
    <property type="match status" value="1"/>
</dbReference>
<proteinExistence type="predicted"/>
<dbReference type="PANTHER" id="PTHR46797">
    <property type="entry name" value="HTH-TYPE TRANSCRIPTIONAL REGULATOR"/>
    <property type="match status" value="1"/>
</dbReference>
<dbReference type="RefSeq" id="WP_149458026.1">
    <property type="nucleotide sequence ID" value="NZ_SCWC02000001.1"/>
</dbReference>
<keyword evidence="4" id="KW-1185">Reference proteome</keyword>
<organism evidence="3 4">
    <name type="scientific">Macrococcus equipercicus</name>
    <dbReference type="NCBI Taxonomy" id="69967"/>
    <lineage>
        <taxon>Bacteria</taxon>
        <taxon>Bacillati</taxon>
        <taxon>Bacillota</taxon>
        <taxon>Bacilli</taxon>
        <taxon>Bacillales</taxon>
        <taxon>Staphylococcaceae</taxon>
        <taxon>Macrococcus</taxon>
    </lineage>
</organism>
<dbReference type="InterPro" id="IPR001387">
    <property type="entry name" value="Cro/C1-type_HTH"/>
</dbReference>
<gene>
    <name evidence="3" type="ORF">ERX35_000920</name>
</gene>
<protein>
    <submittedName>
        <fullName evidence="3">Helix-turn-helix transcriptional regulator</fullName>
    </submittedName>
</protein>
<sequence>MSIGNNIKLIRKEKKMTQQEFANHMEISRSYLSDIENNRKNPSSSTLEKISEKLDVSMVYLTTGNKILRDLTDREQKEIFSKYKEQKETFSKYKENIQKDIVNQKANVQNLLIKLSNADLTYSETFYLSTVLNFIISSDDKDLKFMTVLFNYLERYKDAEISDEDFSEVIDDLKESISDYLKGQYPSVRRTD</sequence>
<dbReference type="Proteomes" id="UP000295735">
    <property type="component" value="Unassembled WGS sequence"/>
</dbReference>